<feature type="region of interest" description="Disordered" evidence="10">
    <location>
        <begin position="126"/>
        <end position="163"/>
    </location>
</feature>
<dbReference type="SMART" id="SM00202">
    <property type="entry name" value="SR"/>
    <property type="match status" value="6"/>
</dbReference>
<comment type="subcellular location">
    <subcellularLocation>
        <location evidence="1">Membrane</location>
        <topology evidence="1">Single-pass membrane protein</topology>
    </subcellularLocation>
</comment>
<feature type="region of interest" description="Disordered" evidence="10">
    <location>
        <begin position="200"/>
        <end position="256"/>
    </location>
</feature>
<dbReference type="SUPFAM" id="SSF50494">
    <property type="entry name" value="Trypsin-like serine proteases"/>
    <property type="match status" value="1"/>
</dbReference>
<keyword evidence="7" id="KW-1015">Disulfide bond</keyword>
<feature type="region of interest" description="Disordered" evidence="10">
    <location>
        <begin position="14"/>
        <end position="90"/>
    </location>
</feature>
<feature type="domain" description="SRCR" evidence="12">
    <location>
        <begin position="800"/>
        <end position="904"/>
    </location>
</feature>
<feature type="compositionally biased region" description="Low complexity" evidence="10">
    <location>
        <begin position="126"/>
        <end position="140"/>
    </location>
</feature>
<evidence type="ECO:0000256" key="8">
    <source>
        <dbReference type="ARBA" id="ARBA00023170"/>
    </source>
</evidence>
<feature type="region of interest" description="Disordered" evidence="10">
    <location>
        <begin position="944"/>
        <end position="965"/>
    </location>
</feature>
<dbReference type="Gene3D" id="3.10.250.10">
    <property type="entry name" value="SRCR-like domain"/>
    <property type="match status" value="6"/>
</dbReference>
<feature type="domain" description="SRCR" evidence="12">
    <location>
        <begin position="1115"/>
        <end position="1233"/>
    </location>
</feature>
<feature type="chain" id="PRO_5032352355" description="SRCR domain-containing protein" evidence="11">
    <location>
        <begin position="22"/>
        <end position="1729"/>
    </location>
</feature>
<dbReference type="Pfam" id="PF00530">
    <property type="entry name" value="SRCR"/>
    <property type="match status" value="6"/>
</dbReference>
<dbReference type="GO" id="GO:0004252">
    <property type="term" value="F:serine-type endopeptidase activity"/>
    <property type="evidence" value="ECO:0007669"/>
    <property type="project" value="InterPro"/>
</dbReference>
<evidence type="ECO:0000256" key="9">
    <source>
        <dbReference type="ARBA" id="ARBA00023180"/>
    </source>
</evidence>
<dbReference type="EMBL" id="JAEHOD010000017">
    <property type="protein sequence ID" value="KAG2448477.1"/>
    <property type="molecule type" value="Genomic_DNA"/>
</dbReference>
<sequence>MHRFREHGFVLVGSLPLTASGEPSPPPPQSRSTSSSQPGGGDAGHDGGDGSDTAPGESSWDPARAKMRAPKPRPSAGSSTNSGGSSGGADGLQVRALRYSVADGLLYAELAARPALEPAVRRALSAATSPGGASWRAAASGRREQDAEQELEEEGGVKGTGARLGRGYASFGAMTATDGSAELAGAAAAAVKAATLANAGHSRRGSGQQAGPLEVLEPEESAATAAVSGGLLRGQDPGQALGQHRRRQRHRRSLQQGLQWSGDARWRVRDATAWPFSAVAYMVYKQPSTGSRYQCSATFISPVDVLTAAHCVWDFDNQTAYRDWRVWPGLASASSSATSNAAAFQAEYVTFYRTEAAAAAVGDTSAFNDLNNANRRGRGGGSNVTDEQQYGEQRYDVNYFDVAVIRVNRSHNSWLGLKYDCSVQSYPKTMACGYPSTWPASYWQHCSQCFLSTSSCRPLWQMYNFCYSERGQSGMAITDLADSRVLGVLSGGPANGWDYSFWTPIDAFHFHNIVRWLAPNDGALPSPSPPPAPPAPPPPNDEKLSPLRQERLPDAPPPPNVPDAPPPPPRPPRPSPPPPPSPPSPAPLPPDSPANPPHPPPKPAKPPKPPPASKPPPLVLRPKPPGRAVYRRLPPPRSAPYPSPGASAIRSAATSADAVAVSRVADSASPAMKAPAAATLAATTTSRSAAVPSDAGFTSAAAAAAAAVEPLEPLLPLAAALSDPPPLPPAPSVPEAPPVVEIRGAGVPASGITPSSVANAGVATRATAPTTSGTTAVARAANATSLDSSNSTRECADGDVRLRDGPNAWSGRVELCGQGRWGTLCDAGWGWDDARVVCRQLGFGESGGEALLGGWFPPGTATMPVHAGGIACIGNEARLASCPQASMPASLCTGHKYDAGVICNNPAVVSPPPSAGATDGSSYNRGGYSCTGYADGALRLVPPVAVSPSPPSPSPPPPAAGAPAGEITTGRLEVCLGGEWGSVCNDGWDDTDAAVACRQLGFTSGIAISSPVPASDGAVTTSPLAGPNNMTIWLTGVDCAGSEGGLTACPRAADVGFGAAAPPACSHQEDVGVACSRKPAPPSPPRPPPPQCSEDGALRLQPLTGSVAAATGVNVSAFAGGAAFGRLEVCFSGRYGLVCDDGFGAPEARVACRQLGYQYGKVLGPEDVAAAGNPLAAGAAADAATAFWMDEVDCTAYDAAFTGWLARLTQCMFWGWGASDCDPKTEAVGVVCSNDPAVLAQPPPPSPPPPPPPPPPAPFACNTPFSLRLAAGNSTAGRLEMCSRGGTWGTICEAGWDNVDANIACRQLGYDGGVALSSAATDPKRGFPSAGAPQPLLFYDITCAGSEASLTQCLGRANAANNSACVNPRRDAGVACFTTRSPPPAVADAFSCSTTYSLRLMMGNATVTTAAGSGRVEVCYGGRWGSVCRDGWDDADAAVVCRQLGLSGGTAVTDDRFGSASKNLPVWQDEVACRGEESAFAACSLREWGNSDCWRWPRLDAGVVCGPPLSSLPSPIPAPSPPRPSPVTAASPPPQPPPSAQPSPPPVVRASPPPPGGSRLYSCSTEGALRLVGSSSSSAYGYNVTSGRVDVCYGGQWGAVCGREWTYYPSSNGGGGGADSARSDGTGDVMWDDDAALVVCRQYVAALLAAKRGGTSSSADDLLFSATGLLPGDPSFPALAPGQGFSVSSVQCDGTEATLDDCSRSGWGTVPAACGAEDAVGVQCVFRQA</sequence>
<evidence type="ECO:0000256" key="5">
    <source>
        <dbReference type="ARBA" id="ARBA00022989"/>
    </source>
</evidence>
<dbReference type="InterPro" id="IPR009003">
    <property type="entry name" value="Peptidase_S1_PA"/>
</dbReference>
<feature type="compositionally biased region" description="Pro residues" evidence="10">
    <location>
        <begin position="948"/>
        <end position="960"/>
    </location>
</feature>
<dbReference type="OrthoDB" id="536948at2759"/>
<keyword evidence="3 11" id="KW-0732">Signal</keyword>
<dbReference type="GO" id="GO:0016020">
    <property type="term" value="C:membrane"/>
    <property type="evidence" value="ECO:0007669"/>
    <property type="project" value="UniProtKB-SubCell"/>
</dbReference>
<dbReference type="InterPro" id="IPR043504">
    <property type="entry name" value="Peptidase_S1_PA_chymotrypsin"/>
</dbReference>
<dbReference type="PANTHER" id="PTHR19331">
    <property type="entry name" value="SCAVENGER RECEPTOR DOMAIN-CONTAINING"/>
    <property type="match status" value="1"/>
</dbReference>
<keyword evidence="9" id="KW-0325">Glycoprotein</keyword>
<feature type="compositionally biased region" description="Pro residues" evidence="10">
    <location>
        <begin position="554"/>
        <end position="625"/>
    </location>
</feature>
<dbReference type="Proteomes" id="UP000613740">
    <property type="component" value="Unassembled WGS sequence"/>
</dbReference>
<feature type="compositionally biased region" description="Low complexity" evidence="10">
    <location>
        <begin position="644"/>
        <end position="687"/>
    </location>
</feature>
<comment type="caution">
    <text evidence="13">The sequence shown here is derived from an EMBL/GenBank/DDBJ whole genome shotgun (WGS) entry which is preliminary data.</text>
</comment>
<dbReference type="PRINTS" id="PR01217">
    <property type="entry name" value="PRICHEXTENSN"/>
</dbReference>
<feature type="compositionally biased region" description="Pro residues" evidence="10">
    <location>
        <begin position="633"/>
        <end position="643"/>
    </location>
</feature>
<keyword evidence="2" id="KW-0812">Transmembrane</keyword>
<feature type="compositionally biased region" description="Basic residues" evidence="10">
    <location>
        <begin position="243"/>
        <end position="253"/>
    </location>
</feature>
<dbReference type="FunFam" id="3.10.250.10:FF:000007">
    <property type="entry name" value="Soluble scavenger receptor cysteine-rich domain-containing protein SSC5D"/>
    <property type="match status" value="1"/>
</dbReference>
<keyword evidence="4" id="KW-0677">Repeat</keyword>
<dbReference type="SUPFAM" id="SSF56487">
    <property type="entry name" value="SRCR-like"/>
    <property type="match status" value="6"/>
</dbReference>
<evidence type="ECO:0000256" key="6">
    <source>
        <dbReference type="ARBA" id="ARBA00023136"/>
    </source>
</evidence>
<dbReference type="InterPro" id="IPR018114">
    <property type="entry name" value="TRYPSIN_HIS"/>
</dbReference>
<feature type="compositionally biased region" description="Pro residues" evidence="10">
    <location>
        <begin position="1514"/>
        <end position="1556"/>
    </location>
</feature>
<evidence type="ECO:0000313" key="13">
    <source>
        <dbReference type="EMBL" id="KAG2448477.1"/>
    </source>
</evidence>
<feature type="region of interest" description="Disordered" evidence="10">
    <location>
        <begin position="1074"/>
        <end position="1094"/>
    </location>
</feature>
<evidence type="ECO:0000256" key="2">
    <source>
        <dbReference type="ARBA" id="ARBA00022692"/>
    </source>
</evidence>
<dbReference type="InterPro" id="IPR036772">
    <property type="entry name" value="SRCR-like_dom_sf"/>
</dbReference>
<feature type="compositionally biased region" description="Pro residues" evidence="10">
    <location>
        <begin position="1079"/>
        <end position="1091"/>
    </location>
</feature>
<reference evidence="13" key="1">
    <citation type="journal article" date="2020" name="bioRxiv">
        <title>Comparative genomics of Chlamydomonas.</title>
        <authorList>
            <person name="Craig R.J."/>
            <person name="Hasan A.R."/>
            <person name="Ness R.W."/>
            <person name="Keightley P.D."/>
        </authorList>
    </citation>
    <scope>NUCLEOTIDE SEQUENCE</scope>
    <source>
        <strain evidence="13">CCAP 11/173</strain>
    </source>
</reference>
<accession>A0A836B5V2</accession>
<name>A0A836B5V2_9CHLO</name>
<feature type="compositionally biased region" description="Pro residues" evidence="10">
    <location>
        <begin position="526"/>
        <end position="539"/>
    </location>
</feature>
<dbReference type="Gene3D" id="2.40.10.10">
    <property type="entry name" value="Trypsin-like serine proteases"/>
    <property type="match status" value="2"/>
</dbReference>
<feature type="region of interest" description="Disordered" evidence="10">
    <location>
        <begin position="1514"/>
        <end position="1559"/>
    </location>
</feature>
<dbReference type="GO" id="GO:0006508">
    <property type="term" value="P:proteolysis"/>
    <property type="evidence" value="ECO:0007669"/>
    <property type="project" value="InterPro"/>
</dbReference>
<gene>
    <name evidence="13" type="ORF">HYH02_006369</name>
</gene>
<evidence type="ECO:0000256" key="4">
    <source>
        <dbReference type="ARBA" id="ARBA00022737"/>
    </source>
</evidence>
<dbReference type="FunFam" id="3.10.250.10:FF:000009">
    <property type="entry name" value="WC1"/>
    <property type="match status" value="1"/>
</dbReference>
<feature type="signal peptide" evidence="11">
    <location>
        <begin position="1"/>
        <end position="21"/>
    </location>
</feature>
<evidence type="ECO:0000256" key="3">
    <source>
        <dbReference type="ARBA" id="ARBA00022729"/>
    </source>
</evidence>
<dbReference type="PRINTS" id="PR00258">
    <property type="entry name" value="SPERACTRCPTR"/>
</dbReference>
<keyword evidence="6" id="KW-0472">Membrane</keyword>
<keyword evidence="5" id="KW-1133">Transmembrane helix</keyword>
<evidence type="ECO:0000259" key="12">
    <source>
        <dbReference type="PROSITE" id="PS50287"/>
    </source>
</evidence>
<protein>
    <recommendedName>
        <fullName evidence="12">SRCR domain-containing protein</fullName>
    </recommendedName>
</protein>
<feature type="compositionally biased region" description="Basic and acidic residues" evidence="10">
    <location>
        <begin position="540"/>
        <end position="553"/>
    </location>
</feature>
<keyword evidence="8" id="KW-0675">Receptor</keyword>
<proteinExistence type="predicted"/>
<feature type="region of interest" description="Disordered" evidence="10">
    <location>
        <begin position="1239"/>
        <end position="1259"/>
    </location>
</feature>
<feature type="compositionally biased region" description="Pro residues" evidence="10">
    <location>
        <begin position="1241"/>
        <end position="1258"/>
    </location>
</feature>
<dbReference type="PANTHER" id="PTHR19331:SF465">
    <property type="entry name" value="EGG PEPTIDE SPERACT RECEPTOR"/>
    <property type="match status" value="1"/>
</dbReference>
<feature type="domain" description="SRCR" evidence="12">
    <location>
        <begin position="938"/>
        <end position="1076"/>
    </location>
</feature>
<dbReference type="PROSITE" id="PS50287">
    <property type="entry name" value="SRCR_2"/>
    <property type="match status" value="6"/>
</dbReference>
<evidence type="ECO:0000256" key="1">
    <source>
        <dbReference type="ARBA" id="ARBA00004167"/>
    </source>
</evidence>
<dbReference type="PROSITE" id="PS00420">
    <property type="entry name" value="SRCR_1"/>
    <property type="match status" value="1"/>
</dbReference>
<feature type="domain" description="SRCR" evidence="12">
    <location>
        <begin position="1569"/>
        <end position="1725"/>
    </location>
</feature>
<dbReference type="InterPro" id="IPR001190">
    <property type="entry name" value="SRCR"/>
</dbReference>
<evidence type="ECO:0000256" key="7">
    <source>
        <dbReference type="ARBA" id="ARBA00023157"/>
    </source>
</evidence>
<organism evidence="13 14">
    <name type="scientific">Chlamydomonas schloesseri</name>
    <dbReference type="NCBI Taxonomy" id="2026947"/>
    <lineage>
        <taxon>Eukaryota</taxon>
        <taxon>Viridiplantae</taxon>
        <taxon>Chlorophyta</taxon>
        <taxon>core chlorophytes</taxon>
        <taxon>Chlorophyceae</taxon>
        <taxon>CS clade</taxon>
        <taxon>Chlamydomonadales</taxon>
        <taxon>Chlamydomonadaceae</taxon>
        <taxon>Chlamydomonas</taxon>
    </lineage>
</organism>
<evidence type="ECO:0000256" key="10">
    <source>
        <dbReference type="SAM" id="MobiDB-lite"/>
    </source>
</evidence>
<evidence type="ECO:0000256" key="11">
    <source>
        <dbReference type="SAM" id="SignalP"/>
    </source>
</evidence>
<feature type="domain" description="SRCR" evidence="12">
    <location>
        <begin position="1398"/>
        <end position="1506"/>
    </location>
</feature>
<dbReference type="FunFam" id="3.10.250.10:FF:000016">
    <property type="entry name" value="Scavenger receptor cysteine-rich protein type 12"/>
    <property type="match status" value="1"/>
</dbReference>
<feature type="domain" description="SRCR" evidence="12">
    <location>
        <begin position="1267"/>
        <end position="1377"/>
    </location>
</feature>
<feature type="region of interest" description="Disordered" evidence="10">
    <location>
        <begin position="521"/>
        <end position="687"/>
    </location>
</feature>
<dbReference type="PROSITE" id="PS00134">
    <property type="entry name" value="TRYPSIN_HIS"/>
    <property type="match status" value="1"/>
</dbReference>
<keyword evidence="14" id="KW-1185">Reference proteome</keyword>
<evidence type="ECO:0000313" key="14">
    <source>
        <dbReference type="Proteomes" id="UP000613740"/>
    </source>
</evidence>